<dbReference type="InterPro" id="IPR037523">
    <property type="entry name" value="VOC_core"/>
</dbReference>
<evidence type="ECO:0000313" key="2">
    <source>
        <dbReference type="EMBL" id="ROO88018.1"/>
    </source>
</evidence>
<comment type="caution">
    <text evidence="2">The sequence shown here is derived from an EMBL/GenBank/DDBJ whole genome shotgun (WGS) entry which is preliminary data.</text>
</comment>
<evidence type="ECO:0000313" key="3">
    <source>
        <dbReference type="Proteomes" id="UP000272400"/>
    </source>
</evidence>
<reference evidence="2 3" key="1">
    <citation type="submission" date="2018-11" db="EMBL/GenBank/DDBJ databases">
        <title>Sequencing the genomes of 1000 actinobacteria strains.</title>
        <authorList>
            <person name="Klenk H.-P."/>
        </authorList>
    </citation>
    <scope>NUCLEOTIDE SEQUENCE [LARGE SCALE GENOMIC DNA]</scope>
    <source>
        <strain evidence="2 3">DSM 44254</strain>
    </source>
</reference>
<keyword evidence="2" id="KW-0223">Dioxygenase</keyword>
<gene>
    <name evidence="2" type="ORF">EDD29_5671</name>
</gene>
<dbReference type="GO" id="GO:0016829">
    <property type="term" value="F:lyase activity"/>
    <property type="evidence" value="ECO:0007669"/>
    <property type="project" value="UniProtKB-KW"/>
</dbReference>
<dbReference type="InterPro" id="IPR029068">
    <property type="entry name" value="Glyas_Bleomycin-R_OHBP_Dase"/>
</dbReference>
<accession>A0A3N1D4K3</accession>
<dbReference type="Pfam" id="PF00903">
    <property type="entry name" value="Glyoxalase"/>
    <property type="match status" value="1"/>
</dbReference>
<sequence>MALHGLELHHRALRVPPEAMTVHVDFYRDVLGLAEAADAPEVPGIPIQWLDAANGVQVHLFGAAGTSRYAARPDRDPFISHLAFGVPDITEAVEDLVRMGVPHWHVGRGERRQVFVRDPSGDLIELHQSGLCRCVRTPR</sequence>
<protein>
    <submittedName>
        <fullName evidence="2">Catechol 2,3-dioxygenase-like lactoylglutathione lyase family enzyme</fullName>
    </submittedName>
</protein>
<keyword evidence="3" id="KW-1185">Reference proteome</keyword>
<dbReference type="RefSeq" id="WP_123667235.1">
    <property type="nucleotide sequence ID" value="NZ_RJKE01000001.1"/>
</dbReference>
<dbReference type="Proteomes" id="UP000272400">
    <property type="component" value="Unassembled WGS sequence"/>
</dbReference>
<proteinExistence type="predicted"/>
<evidence type="ECO:0000259" key="1">
    <source>
        <dbReference type="PROSITE" id="PS51819"/>
    </source>
</evidence>
<keyword evidence="2" id="KW-0456">Lyase</keyword>
<dbReference type="GO" id="GO:0051213">
    <property type="term" value="F:dioxygenase activity"/>
    <property type="evidence" value="ECO:0007669"/>
    <property type="project" value="UniProtKB-KW"/>
</dbReference>
<keyword evidence="2" id="KW-0560">Oxidoreductase</keyword>
<dbReference type="PROSITE" id="PS51819">
    <property type="entry name" value="VOC"/>
    <property type="match status" value="1"/>
</dbReference>
<dbReference type="InterPro" id="IPR004360">
    <property type="entry name" value="Glyas_Fos-R_dOase_dom"/>
</dbReference>
<organism evidence="2 3">
    <name type="scientific">Actinocorallia herbida</name>
    <dbReference type="NCBI Taxonomy" id="58109"/>
    <lineage>
        <taxon>Bacteria</taxon>
        <taxon>Bacillati</taxon>
        <taxon>Actinomycetota</taxon>
        <taxon>Actinomycetes</taxon>
        <taxon>Streptosporangiales</taxon>
        <taxon>Thermomonosporaceae</taxon>
        <taxon>Actinocorallia</taxon>
    </lineage>
</organism>
<dbReference type="Gene3D" id="3.10.180.10">
    <property type="entry name" value="2,3-Dihydroxybiphenyl 1,2-Dioxygenase, domain 1"/>
    <property type="match status" value="1"/>
</dbReference>
<dbReference type="AlphaFoldDB" id="A0A3N1D4K3"/>
<dbReference type="SUPFAM" id="SSF54593">
    <property type="entry name" value="Glyoxalase/Bleomycin resistance protein/Dihydroxybiphenyl dioxygenase"/>
    <property type="match status" value="1"/>
</dbReference>
<feature type="domain" description="VOC" evidence="1">
    <location>
        <begin position="7"/>
        <end position="129"/>
    </location>
</feature>
<name>A0A3N1D4K3_9ACTN</name>
<dbReference type="EMBL" id="RJKE01000001">
    <property type="protein sequence ID" value="ROO88018.1"/>
    <property type="molecule type" value="Genomic_DNA"/>
</dbReference>
<dbReference type="OrthoDB" id="5242400at2"/>